<evidence type="ECO:0000259" key="1">
    <source>
        <dbReference type="PROSITE" id="PS50878"/>
    </source>
</evidence>
<accession>A0A803QSU0</accession>
<dbReference type="PANTHER" id="PTHR24559:SF444">
    <property type="entry name" value="REVERSE TRANSCRIPTASE DOMAIN-CONTAINING PROTEIN"/>
    <property type="match status" value="1"/>
</dbReference>
<dbReference type="Gene3D" id="3.30.70.270">
    <property type="match status" value="1"/>
</dbReference>
<organism evidence="2 3">
    <name type="scientific">Cannabis sativa</name>
    <name type="common">Hemp</name>
    <name type="synonym">Marijuana</name>
    <dbReference type="NCBI Taxonomy" id="3483"/>
    <lineage>
        <taxon>Eukaryota</taxon>
        <taxon>Viridiplantae</taxon>
        <taxon>Streptophyta</taxon>
        <taxon>Embryophyta</taxon>
        <taxon>Tracheophyta</taxon>
        <taxon>Spermatophyta</taxon>
        <taxon>Magnoliopsida</taxon>
        <taxon>eudicotyledons</taxon>
        <taxon>Gunneridae</taxon>
        <taxon>Pentapetalae</taxon>
        <taxon>rosids</taxon>
        <taxon>fabids</taxon>
        <taxon>Rosales</taxon>
        <taxon>Cannabaceae</taxon>
        <taxon>Cannabis</taxon>
    </lineage>
</organism>
<reference evidence="2" key="1">
    <citation type="submission" date="2021-03" db="UniProtKB">
        <authorList>
            <consortium name="EnsemblPlants"/>
        </authorList>
    </citation>
    <scope>IDENTIFICATION</scope>
</reference>
<dbReference type="Gramene" id="evm.model.ctgX81.1">
    <property type="protein sequence ID" value="cds.evm.model.ctgX81.1"/>
    <property type="gene ID" value="evm.TU.ctgX81.1"/>
</dbReference>
<dbReference type="PANTHER" id="PTHR24559">
    <property type="entry name" value="TRANSPOSON TY3-I GAG-POL POLYPROTEIN"/>
    <property type="match status" value="1"/>
</dbReference>
<name>A0A803QSU0_CANSA</name>
<dbReference type="InterPro" id="IPR043502">
    <property type="entry name" value="DNA/RNA_pol_sf"/>
</dbReference>
<keyword evidence="3" id="KW-1185">Reference proteome</keyword>
<dbReference type="SUPFAM" id="SSF56672">
    <property type="entry name" value="DNA/RNA polymerases"/>
    <property type="match status" value="1"/>
</dbReference>
<dbReference type="InterPro" id="IPR043128">
    <property type="entry name" value="Rev_trsase/Diguanyl_cyclase"/>
</dbReference>
<dbReference type="OMA" id="NMDHARY"/>
<dbReference type="InterPro" id="IPR053134">
    <property type="entry name" value="RNA-dir_DNA_polymerase"/>
</dbReference>
<dbReference type="Gene3D" id="3.10.10.10">
    <property type="entry name" value="HIV Type 1 Reverse Transcriptase, subunit A, domain 1"/>
    <property type="match status" value="1"/>
</dbReference>
<dbReference type="Proteomes" id="UP000596661">
    <property type="component" value="Unassembled WGS sequence"/>
</dbReference>
<dbReference type="AlphaFoldDB" id="A0A803QSU0"/>
<dbReference type="Pfam" id="PF00078">
    <property type="entry name" value="RVT_1"/>
    <property type="match status" value="1"/>
</dbReference>
<sequence length="228" mass="26239">TKDTIEVPIDPVDNSKVLKIGSKLTFQQREKLRTFLRQNLEVFAWKHSDMVGISPQVMCHRLNIDPEVRGVQQKRHNMDHARYQALKEEVDCLLACGFIRESFYPDWLANPVLVPKPNGSWRTCVDFTDLNKACPKDSFPLPSIDQLVDATAGHELLSFMDAYSGYNQIPMYEPDQEHTSFITDRCLYCYKVMPFGLINASATYQRLVNMMFADLLGDTMEVYVDDML</sequence>
<evidence type="ECO:0000313" key="2">
    <source>
        <dbReference type="EnsemblPlants" id="cds.evm.model.ctgX81.1"/>
    </source>
</evidence>
<dbReference type="EnsemblPlants" id="evm.model.ctgX81.1">
    <property type="protein sequence ID" value="cds.evm.model.ctgX81.1"/>
    <property type="gene ID" value="evm.TU.ctgX81.1"/>
</dbReference>
<proteinExistence type="predicted"/>
<dbReference type="CDD" id="cd01647">
    <property type="entry name" value="RT_LTR"/>
    <property type="match status" value="1"/>
</dbReference>
<protein>
    <recommendedName>
        <fullName evidence="1">Reverse transcriptase domain-containing protein</fullName>
    </recommendedName>
</protein>
<dbReference type="InterPro" id="IPR000477">
    <property type="entry name" value="RT_dom"/>
</dbReference>
<feature type="domain" description="Reverse transcriptase" evidence="1">
    <location>
        <begin position="95"/>
        <end position="228"/>
    </location>
</feature>
<dbReference type="PROSITE" id="PS50878">
    <property type="entry name" value="RT_POL"/>
    <property type="match status" value="1"/>
</dbReference>
<evidence type="ECO:0000313" key="3">
    <source>
        <dbReference type="Proteomes" id="UP000596661"/>
    </source>
</evidence>